<proteinExistence type="predicted"/>
<reference evidence="2" key="1">
    <citation type="submission" date="2020-04" db="EMBL/GenBank/DDBJ databases">
        <title>Draft genome resource of the tomato pathogen Pseudocercospora fuligena.</title>
        <authorList>
            <person name="Zaccaron A."/>
        </authorList>
    </citation>
    <scope>NUCLEOTIDE SEQUENCE</scope>
    <source>
        <strain evidence="2">PF001</strain>
    </source>
</reference>
<keyword evidence="1" id="KW-1133">Transmembrane helix</keyword>
<feature type="transmembrane region" description="Helical" evidence="1">
    <location>
        <begin position="250"/>
        <end position="277"/>
    </location>
</feature>
<dbReference type="Proteomes" id="UP000660729">
    <property type="component" value="Unassembled WGS sequence"/>
</dbReference>
<evidence type="ECO:0000313" key="3">
    <source>
        <dbReference type="Proteomes" id="UP000660729"/>
    </source>
</evidence>
<name>A0A8H6RCB6_9PEZI</name>
<feature type="transmembrane region" description="Helical" evidence="1">
    <location>
        <begin position="142"/>
        <end position="166"/>
    </location>
</feature>
<keyword evidence="3" id="KW-1185">Reference proteome</keyword>
<feature type="transmembrane region" description="Helical" evidence="1">
    <location>
        <begin position="289"/>
        <end position="311"/>
    </location>
</feature>
<gene>
    <name evidence="2" type="ORF">HII31_10070</name>
</gene>
<keyword evidence="1" id="KW-0812">Transmembrane</keyword>
<evidence type="ECO:0008006" key="4">
    <source>
        <dbReference type="Google" id="ProtNLM"/>
    </source>
</evidence>
<keyword evidence="1" id="KW-0472">Membrane</keyword>
<dbReference type="EMBL" id="JABCIY010000209">
    <property type="protein sequence ID" value="KAF7188408.1"/>
    <property type="molecule type" value="Genomic_DNA"/>
</dbReference>
<accession>A0A8H6RCB6</accession>
<dbReference type="OrthoDB" id="2603at2759"/>
<feature type="transmembrane region" description="Helical" evidence="1">
    <location>
        <begin position="323"/>
        <end position="346"/>
    </location>
</feature>
<protein>
    <recommendedName>
        <fullName evidence="4">Integral membrane protein</fullName>
    </recommendedName>
</protein>
<evidence type="ECO:0000256" key="1">
    <source>
        <dbReference type="SAM" id="Phobius"/>
    </source>
</evidence>
<comment type="caution">
    <text evidence="2">The sequence shown here is derived from an EMBL/GenBank/DDBJ whole genome shotgun (WGS) entry which is preliminary data.</text>
</comment>
<sequence>MSRSHQFSSIVHQRIDKNTEAEVKSVYGPVSFLNPTQALLEKLNKQDAATGLRMLWRARDNRKGRHMLVVAPDQAKNDLPPGSTGTRAVLKGIWRMLTVYAWWDVSWWIAVLFTIGSAIFVVCGFFYFLPLAAPSTEFHDEGFIAGGVTAFVGATLFTIGGVLLIVEATNENQTGCFGWALSEVFSHSKSDLETEKQDNAAGPRPAVCEHHHASGLHRKGQPQLQHPDSGRKWEWWPSWQELRTHYFHEIGFWASITEAIGAIIFYISGIMALPGIYNNTSQPVLWGVYWLAYLIGGILFVTASLLYMLEVQPKWYKPAPKRIGWWIGTWNLIGSIGWTLSASFGYCSASWCEYQSDLSLLWASIAFLIGSALLWYEAMDKHPVKIAKASG</sequence>
<feature type="transmembrane region" description="Helical" evidence="1">
    <location>
        <begin position="358"/>
        <end position="376"/>
    </location>
</feature>
<organism evidence="2 3">
    <name type="scientific">Pseudocercospora fuligena</name>
    <dbReference type="NCBI Taxonomy" id="685502"/>
    <lineage>
        <taxon>Eukaryota</taxon>
        <taxon>Fungi</taxon>
        <taxon>Dikarya</taxon>
        <taxon>Ascomycota</taxon>
        <taxon>Pezizomycotina</taxon>
        <taxon>Dothideomycetes</taxon>
        <taxon>Dothideomycetidae</taxon>
        <taxon>Mycosphaerellales</taxon>
        <taxon>Mycosphaerellaceae</taxon>
        <taxon>Pseudocercospora</taxon>
    </lineage>
</organism>
<evidence type="ECO:0000313" key="2">
    <source>
        <dbReference type="EMBL" id="KAF7188408.1"/>
    </source>
</evidence>
<dbReference type="AlphaFoldDB" id="A0A8H6RCB6"/>
<feature type="transmembrane region" description="Helical" evidence="1">
    <location>
        <begin position="105"/>
        <end position="130"/>
    </location>
</feature>